<feature type="transmembrane region" description="Helical" evidence="1">
    <location>
        <begin position="46"/>
        <end position="65"/>
    </location>
</feature>
<evidence type="ECO:0000313" key="2">
    <source>
        <dbReference type="EMBL" id="KAL0079361.1"/>
    </source>
</evidence>
<reference evidence="2 3" key="1">
    <citation type="submission" date="2024-04" db="EMBL/GenBank/DDBJ databases">
        <title>Symmetric and asymmetric DNA N6-adenine methylation regulates different biological responses in Mucorales.</title>
        <authorList>
            <consortium name="Lawrence Berkeley National Laboratory"/>
            <person name="Lax C."/>
            <person name="Mondo S.J."/>
            <person name="Osorio-Concepcion M."/>
            <person name="Muszewska A."/>
            <person name="Corrochano-Luque M."/>
            <person name="Gutierrez G."/>
            <person name="Riley R."/>
            <person name="Lipzen A."/>
            <person name="Guo J."/>
            <person name="Hundley H."/>
            <person name="Amirebrahimi M."/>
            <person name="Ng V."/>
            <person name="Lorenzo-Gutierrez D."/>
            <person name="Binder U."/>
            <person name="Yang J."/>
            <person name="Song Y."/>
            <person name="Canovas D."/>
            <person name="Navarro E."/>
            <person name="Freitag M."/>
            <person name="Gabaldon T."/>
            <person name="Grigoriev I.V."/>
            <person name="Corrochano L.M."/>
            <person name="Nicolas F.E."/>
            <person name="Garre V."/>
        </authorList>
    </citation>
    <scope>NUCLEOTIDE SEQUENCE [LARGE SCALE GENOMIC DNA]</scope>
    <source>
        <strain evidence="2 3">L51</strain>
    </source>
</reference>
<dbReference type="Proteomes" id="UP001448207">
    <property type="component" value="Unassembled WGS sequence"/>
</dbReference>
<protein>
    <recommendedName>
        <fullName evidence="4">Transmembrane protein</fullName>
    </recommendedName>
</protein>
<organism evidence="2 3">
    <name type="scientific">Phycomyces blakesleeanus</name>
    <dbReference type="NCBI Taxonomy" id="4837"/>
    <lineage>
        <taxon>Eukaryota</taxon>
        <taxon>Fungi</taxon>
        <taxon>Fungi incertae sedis</taxon>
        <taxon>Mucoromycota</taxon>
        <taxon>Mucoromycotina</taxon>
        <taxon>Mucoromycetes</taxon>
        <taxon>Mucorales</taxon>
        <taxon>Phycomycetaceae</taxon>
        <taxon>Phycomyces</taxon>
    </lineage>
</organism>
<evidence type="ECO:0000256" key="1">
    <source>
        <dbReference type="SAM" id="Phobius"/>
    </source>
</evidence>
<keyword evidence="1" id="KW-1133">Transmembrane helix</keyword>
<accession>A0ABR3APM1</accession>
<feature type="transmembrane region" description="Helical" evidence="1">
    <location>
        <begin position="21"/>
        <end position="40"/>
    </location>
</feature>
<keyword evidence="1" id="KW-0812">Transmembrane</keyword>
<keyword evidence="1" id="KW-0472">Membrane</keyword>
<proteinExistence type="predicted"/>
<keyword evidence="3" id="KW-1185">Reference proteome</keyword>
<name>A0ABR3APM1_PHYBL</name>
<gene>
    <name evidence="2" type="ORF">J3Q64DRAFT_1762293</name>
</gene>
<sequence>MESYHYSVFCMSIFYRILLNVGYYFLFHFVIQSYFNFFFFKKKQQLVRQIYIFINTFYFIIFSKIKIRHSKLYLIKWRFQARILLFLCI</sequence>
<evidence type="ECO:0000313" key="3">
    <source>
        <dbReference type="Proteomes" id="UP001448207"/>
    </source>
</evidence>
<evidence type="ECO:0008006" key="4">
    <source>
        <dbReference type="Google" id="ProtNLM"/>
    </source>
</evidence>
<comment type="caution">
    <text evidence="2">The sequence shown here is derived from an EMBL/GenBank/DDBJ whole genome shotgun (WGS) entry which is preliminary data.</text>
</comment>
<dbReference type="EMBL" id="JBCLYO010000022">
    <property type="protein sequence ID" value="KAL0079361.1"/>
    <property type="molecule type" value="Genomic_DNA"/>
</dbReference>